<evidence type="ECO:0000256" key="1">
    <source>
        <dbReference type="SAM" id="Coils"/>
    </source>
</evidence>
<dbReference type="AlphaFoldDB" id="A0A166A5D7"/>
<evidence type="ECO:0000313" key="3">
    <source>
        <dbReference type="EMBL" id="KZT34972.1"/>
    </source>
</evidence>
<dbReference type="EMBL" id="KV428158">
    <property type="protein sequence ID" value="KZT34972.1"/>
    <property type="molecule type" value="Genomic_DNA"/>
</dbReference>
<gene>
    <name evidence="3" type="ORF">SISSUDRAFT_220982</name>
</gene>
<name>A0A166A5D7_9AGAM</name>
<protein>
    <submittedName>
        <fullName evidence="3">Uncharacterized protein</fullName>
    </submittedName>
</protein>
<keyword evidence="1" id="KW-0175">Coiled coil</keyword>
<sequence length="170" mass="19950">MNCCSDHINARHAAKSYPIRLPLPHPSRPSPYRQHHSLSVMEGPNFEDEHRREIERRARDRRARAWDLLVEHLRWRNLLNAHGHRTSQADILILAADTMSGDMRTIESLRAQLMECHNEVHRLNNMVMEIEQRTVANRRAQRAQAQALVSMQTNRILSLPDVSKYYQQSF</sequence>
<evidence type="ECO:0000256" key="2">
    <source>
        <dbReference type="SAM" id="MobiDB-lite"/>
    </source>
</evidence>
<feature type="coiled-coil region" evidence="1">
    <location>
        <begin position="106"/>
        <end position="133"/>
    </location>
</feature>
<dbReference type="Proteomes" id="UP000076798">
    <property type="component" value="Unassembled WGS sequence"/>
</dbReference>
<reference evidence="3 4" key="1">
    <citation type="journal article" date="2016" name="Mol. Biol. Evol.">
        <title>Comparative Genomics of Early-Diverging Mushroom-Forming Fungi Provides Insights into the Origins of Lignocellulose Decay Capabilities.</title>
        <authorList>
            <person name="Nagy L.G."/>
            <person name="Riley R."/>
            <person name="Tritt A."/>
            <person name="Adam C."/>
            <person name="Daum C."/>
            <person name="Floudas D."/>
            <person name="Sun H."/>
            <person name="Yadav J.S."/>
            <person name="Pangilinan J."/>
            <person name="Larsson K.H."/>
            <person name="Matsuura K."/>
            <person name="Barry K."/>
            <person name="Labutti K."/>
            <person name="Kuo R."/>
            <person name="Ohm R.A."/>
            <person name="Bhattacharya S.S."/>
            <person name="Shirouzu T."/>
            <person name="Yoshinaga Y."/>
            <person name="Martin F.M."/>
            <person name="Grigoriev I.V."/>
            <person name="Hibbett D.S."/>
        </authorList>
    </citation>
    <scope>NUCLEOTIDE SEQUENCE [LARGE SCALE GENOMIC DNA]</scope>
    <source>
        <strain evidence="3 4">HHB10207 ss-3</strain>
    </source>
</reference>
<feature type="region of interest" description="Disordered" evidence="2">
    <location>
        <begin position="19"/>
        <end position="43"/>
    </location>
</feature>
<proteinExistence type="predicted"/>
<organism evidence="3 4">
    <name type="scientific">Sistotremastrum suecicum HHB10207 ss-3</name>
    <dbReference type="NCBI Taxonomy" id="1314776"/>
    <lineage>
        <taxon>Eukaryota</taxon>
        <taxon>Fungi</taxon>
        <taxon>Dikarya</taxon>
        <taxon>Basidiomycota</taxon>
        <taxon>Agaricomycotina</taxon>
        <taxon>Agaricomycetes</taxon>
        <taxon>Sistotremastrales</taxon>
        <taxon>Sistotremastraceae</taxon>
        <taxon>Sistotremastrum</taxon>
    </lineage>
</organism>
<keyword evidence="4" id="KW-1185">Reference proteome</keyword>
<evidence type="ECO:0000313" key="4">
    <source>
        <dbReference type="Proteomes" id="UP000076798"/>
    </source>
</evidence>
<accession>A0A166A5D7</accession>